<sequence length="163" mass="17106">MGLAATFQSGRYSGTWNSSSLGVISDAFRIRQTMEAQQVRADFWGDSVIDLVYRGGNAFCVFEGLSWTSVAAVVGGATSIGTMGIANVGCLFSKAALSKALVLTAVGSGDCAPAPTSITAAAANLAEGFDVEYALANQLRTLPIMMRLLPTLISSEVYWYVMA</sequence>
<evidence type="ECO:0000313" key="1">
    <source>
        <dbReference type="EMBL" id="CAB4191727.1"/>
    </source>
</evidence>
<proteinExistence type="predicted"/>
<gene>
    <name evidence="1" type="ORF">UFOVP1229_109</name>
</gene>
<organism evidence="1">
    <name type="scientific">uncultured Caudovirales phage</name>
    <dbReference type="NCBI Taxonomy" id="2100421"/>
    <lineage>
        <taxon>Viruses</taxon>
        <taxon>Duplodnaviria</taxon>
        <taxon>Heunggongvirae</taxon>
        <taxon>Uroviricota</taxon>
        <taxon>Caudoviricetes</taxon>
        <taxon>Peduoviridae</taxon>
        <taxon>Maltschvirus</taxon>
        <taxon>Maltschvirus maltsch</taxon>
    </lineage>
</organism>
<dbReference type="EMBL" id="LR797178">
    <property type="protein sequence ID" value="CAB4191727.1"/>
    <property type="molecule type" value="Genomic_DNA"/>
</dbReference>
<name>A0A6J5RBI4_9CAUD</name>
<reference evidence="1" key="1">
    <citation type="submission" date="2020-05" db="EMBL/GenBank/DDBJ databases">
        <authorList>
            <person name="Chiriac C."/>
            <person name="Salcher M."/>
            <person name="Ghai R."/>
            <person name="Kavagutti S V."/>
        </authorList>
    </citation>
    <scope>NUCLEOTIDE SEQUENCE</scope>
</reference>
<accession>A0A6J5RBI4</accession>
<protein>
    <submittedName>
        <fullName evidence="1">Uncharacterized protein</fullName>
    </submittedName>
</protein>